<keyword evidence="3" id="KW-1185">Reference proteome</keyword>
<evidence type="ECO:0000313" key="3">
    <source>
        <dbReference type="Proteomes" id="UP000242222"/>
    </source>
</evidence>
<dbReference type="SUPFAM" id="SSF53448">
    <property type="entry name" value="Nucleotide-diphospho-sugar transferases"/>
    <property type="match status" value="1"/>
</dbReference>
<sequence>MKDYSHLLSIIIPFYNDERFIIDCLGSLFCQIDQDVQVVLVDDGSNDNTNHLISGFLNANSDVQVKIIHQHNQGISIARNVGLQQATGKFIAFLDADDILSKNYYAVIKPLLSADEDDLIDFNYQRFTDTPPVAAINEIADRVPYNFEAEGLSCLKPLFKHSMWHLWSRVYRQTLLDGDSFEAGRRYEDVIFAPFQYLKTQKIAHLNNSLYYYRDNALGITRNIKKSDIDDLHFALNKMISYTQTHDEDPLLRQLAAGMLLNCFNEIKNMTKAVHGFYHYGPALKRDIKIAARICQGSDIPAKKVMQMRFPEVDTRLSALRRALKKTKPRPATSSV</sequence>
<dbReference type="Pfam" id="PF00535">
    <property type="entry name" value="Glycos_transf_2"/>
    <property type="match status" value="1"/>
</dbReference>
<evidence type="ECO:0000313" key="2">
    <source>
        <dbReference type="EMBL" id="SFN59167.1"/>
    </source>
</evidence>
<dbReference type="PANTHER" id="PTHR22916">
    <property type="entry name" value="GLYCOSYLTRANSFERASE"/>
    <property type="match status" value="1"/>
</dbReference>
<dbReference type="RefSeq" id="WP_092879146.1">
    <property type="nucleotide sequence ID" value="NZ_FOVC01000011.1"/>
</dbReference>
<dbReference type="PANTHER" id="PTHR22916:SF3">
    <property type="entry name" value="UDP-GLCNAC:BETAGAL BETA-1,3-N-ACETYLGLUCOSAMINYLTRANSFERASE-LIKE PROTEIN 1"/>
    <property type="match status" value="1"/>
</dbReference>
<accession>A0A1I5A9M3</accession>
<dbReference type="InterPro" id="IPR029044">
    <property type="entry name" value="Nucleotide-diphossugar_trans"/>
</dbReference>
<dbReference type="Proteomes" id="UP000242222">
    <property type="component" value="Unassembled WGS sequence"/>
</dbReference>
<dbReference type="EMBL" id="FOVC01000011">
    <property type="protein sequence ID" value="SFN59167.1"/>
    <property type="molecule type" value="Genomic_DNA"/>
</dbReference>
<proteinExistence type="predicted"/>
<name>A0A1I5A9M3_9GAMM</name>
<organism evidence="2 3">
    <name type="scientific">Izhakiella capsodis</name>
    <dbReference type="NCBI Taxonomy" id="1367852"/>
    <lineage>
        <taxon>Bacteria</taxon>
        <taxon>Pseudomonadati</taxon>
        <taxon>Pseudomonadota</taxon>
        <taxon>Gammaproteobacteria</taxon>
        <taxon>Enterobacterales</taxon>
        <taxon>Erwiniaceae</taxon>
        <taxon>Izhakiella</taxon>
    </lineage>
</organism>
<dbReference type="CDD" id="cd00761">
    <property type="entry name" value="Glyco_tranf_GTA_type"/>
    <property type="match status" value="1"/>
</dbReference>
<keyword evidence="2" id="KW-0808">Transferase</keyword>
<dbReference type="InterPro" id="IPR001173">
    <property type="entry name" value="Glyco_trans_2-like"/>
</dbReference>
<feature type="domain" description="Glycosyltransferase 2-like" evidence="1">
    <location>
        <begin position="9"/>
        <end position="130"/>
    </location>
</feature>
<dbReference type="GO" id="GO:0016758">
    <property type="term" value="F:hexosyltransferase activity"/>
    <property type="evidence" value="ECO:0007669"/>
    <property type="project" value="UniProtKB-ARBA"/>
</dbReference>
<dbReference type="Gene3D" id="3.90.550.10">
    <property type="entry name" value="Spore Coat Polysaccharide Biosynthesis Protein SpsA, Chain A"/>
    <property type="match status" value="1"/>
</dbReference>
<dbReference type="STRING" id="1367852.SAMN05216516_11155"/>
<gene>
    <name evidence="2" type="ORF">SAMN05216516_11155</name>
</gene>
<evidence type="ECO:0000259" key="1">
    <source>
        <dbReference type="Pfam" id="PF00535"/>
    </source>
</evidence>
<dbReference type="OrthoDB" id="6813549at2"/>
<protein>
    <submittedName>
        <fullName evidence="2">Glycosyltransferase involved in cell wall bisynthesis</fullName>
    </submittedName>
</protein>
<reference evidence="3" key="1">
    <citation type="submission" date="2016-10" db="EMBL/GenBank/DDBJ databases">
        <authorList>
            <person name="Varghese N."/>
            <person name="Submissions S."/>
        </authorList>
    </citation>
    <scope>NUCLEOTIDE SEQUENCE [LARGE SCALE GENOMIC DNA]</scope>
    <source>
        <strain evidence="3">N6PO6</strain>
    </source>
</reference>
<dbReference type="AlphaFoldDB" id="A0A1I5A9M3"/>